<evidence type="ECO:0000256" key="5">
    <source>
        <dbReference type="ARBA" id="ARBA00022692"/>
    </source>
</evidence>
<protein>
    <submittedName>
        <fullName evidence="11">Amine acid ABC transporter, permease protein, 3-TM region, His/Glu/Gln/Arg/opine family</fullName>
    </submittedName>
</protein>
<dbReference type="InterPro" id="IPR000515">
    <property type="entry name" value="MetI-like"/>
</dbReference>
<dbReference type="RefSeq" id="WP_080854932.1">
    <property type="nucleotide sequence ID" value="NZ_LT009777.1"/>
</dbReference>
<dbReference type="Pfam" id="PF00528">
    <property type="entry name" value="BPD_transp_1"/>
    <property type="match status" value="1"/>
</dbReference>
<comment type="subcellular location">
    <subcellularLocation>
        <location evidence="1">Cell inner membrane</location>
        <topology evidence="1">Multi-pass membrane protein</topology>
    </subcellularLocation>
    <subcellularLocation>
        <location evidence="9">Cell membrane</location>
        <topology evidence="9">Multi-pass membrane protein</topology>
    </subcellularLocation>
</comment>
<evidence type="ECO:0000256" key="4">
    <source>
        <dbReference type="ARBA" id="ARBA00022475"/>
    </source>
</evidence>
<sequence length="227" mass="24188">MSGFFEPYGEYGSEWMPLLLKAMLNTAALSVTAFALALVLGLLLSLCQRSACAVLRQFAAAYVTVVRGVPLLAVLFLLYFGLPGIGIVFNAFGAAVVGLALCFAAQIAELFRAGLKAIPAGQAEAALAVGFTPTQSFQLIILPQVARVVLSPVIVAFVSLLKDSSLASLITVDELALTGRAMATEYFLPLQIYVAVGVCYFAIAWPFSALSRRLAESARHHHFKARS</sequence>
<dbReference type="PROSITE" id="PS50928">
    <property type="entry name" value="ABC_TM1"/>
    <property type="match status" value="1"/>
</dbReference>
<keyword evidence="3 9" id="KW-0813">Transport</keyword>
<reference evidence="11" key="1">
    <citation type="submission" date="2016-01" db="EMBL/GenBank/DDBJ databases">
        <authorList>
            <person name="Regsiter A."/>
            <person name="william w."/>
        </authorList>
    </citation>
    <scope>NUCLEOTIDE SEQUENCE</scope>
    <source>
        <strain evidence="11">NCPPB 1641</strain>
    </source>
</reference>
<dbReference type="GO" id="GO:0043190">
    <property type="term" value="C:ATP-binding cassette (ABC) transporter complex"/>
    <property type="evidence" value="ECO:0007669"/>
    <property type="project" value="InterPro"/>
</dbReference>
<feature type="transmembrane region" description="Helical" evidence="9">
    <location>
        <begin position="190"/>
        <end position="210"/>
    </location>
</feature>
<keyword evidence="7 9" id="KW-1133">Transmembrane helix</keyword>
<gene>
    <name evidence="11" type="ORF">AGR7A_pAt10012</name>
</gene>
<dbReference type="SUPFAM" id="SSF161098">
    <property type="entry name" value="MetI-like"/>
    <property type="match status" value="1"/>
</dbReference>
<evidence type="ECO:0000256" key="6">
    <source>
        <dbReference type="ARBA" id="ARBA00022970"/>
    </source>
</evidence>
<name>A0A1S7U6X9_9HYPH</name>
<evidence type="ECO:0000256" key="1">
    <source>
        <dbReference type="ARBA" id="ARBA00004429"/>
    </source>
</evidence>
<evidence type="ECO:0000313" key="12">
    <source>
        <dbReference type="Proteomes" id="UP000192140"/>
    </source>
</evidence>
<comment type="caution">
    <text evidence="11">The sequence shown here is derived from an EMBL/GenBank/DDBJ whole genome shotgun (WGS) entry which is preliminary data.</text>
</comment>
<evidence type="ECO:0000256" key="8">
    <source>
        <dbReference type="ARBA" id="ARBA00023136"/>
    </source>
</evidence>
<evidence type="ECO:0000256" key="2">
    <source>
        <dbReference type="ARBA" id="ARBA00010072"/>
    </source>
</evidence>
<dbReference type="InterPro" id="IPR010065">
    <property type="entry name" value="AA_ABC_transptr_permease_3TM"/>
</dbReference>
<dbReference type="EMBL" id="FCNP01000048">
    <property type="protein sequence ID" value="CVI62597.1"/>
    <property type="molecule type" value="Genomic_DNA"/>
</dbReference>
<dbReference type="InterPro" id="IPR035906">
    <property type="entry name" value="MetI-like_sf"/>
</dbReference>
<dbReference type="InterPro" id="IPR043429">
    <property type="entry name" value="ArtM/GltK/GlnP/TcyL/YhdX-like"/>
</dbReference>
<dbReference type="AlphaFoldDB" id="A0A1S7U6X9"/>
<feature type="transmembrane region" description="Helical" evidence="9">
    <location>
        <begin position="87"/>
        <end position="108"/>
    </location>
</feature>
<dbReference type="PANTHER" id="PTHR30614:SF0">
    <property type="entry name" value="L-CYSTINE TRANSPORT SYSTEM PERMEASE PROTEIN TCYL"/>
    <property type="match status" value="1"/>
</dbReference>
<dbReference type="GO" id="GO:0006865">
    <property type="term" value="P:amino acid transport"/>
    <property type="evidence" value="ECO:0007669"/>
    <property type="project" value="UniProtKB-KW"/>
</dbReference>
<dbReference type="Proteomes" id="UP000192140">
    <property type="component" value="Unassembled WGS sequence"/>
</dbReference>
<dbReference type="GO" id="GO:0022857">
    <property type="term" value="F:transmembrane transporter activity"/>
    <property type="evidence" value="ECO:0007669"/>
    <property type="project" value="InterPro"/>
</dbReference>
<dbReference type="PANTHER" id="PTHR30614">
    <property type="entry name" value="MEMBRANE COMPONENT OF AMINO ACID ABC TRANSPORTER"/>
    <property type="match status" value="1"/>
</dbReference>
<comment type="similarity">
    <text evidence="2">Belongs to the binding-protein-dependent transport system permease family. HisMQ subfamily.</text>
</comment>
<keyword evidence="6" id="KW-0029">Amino-acid transport</keyword>
<feature type="transmembrane region" description="Helical" evidence="9">
    <location>
        <begin position="59"/>
        <end position="81"/>
    </location>
</feature>
<feature type="transmembrane region" description="Helical" evidence="9">
    <location>
        <begin position="22"/>
        <end position="47"/>
    </location>
</feature>
<feature type="domain" description="ABC transmembrane type-1" evidence="10">
    <location>
        <begin position="23"/>
        <end position="211"/>
    </location>
</feature>
<evidence type="ECO:0000256" key="3">
    <source>
        <dbReference type="ARBA" id="ARBA00022448"/>
    </source>
</evidence>
<keyword evidence="4" id="KW-1003">Cell membrane</keyword>
<dbReference type="NCBIfam" id="TIGR01726">
    <property type="entry name" value="HEQRo_perm_3TM"/>
    <property type="match status" value="1"/>
</dbReference>
<dbReference type="CDD" id="cd06261">
    <property type="entry name" value="TM_PBP2"/>
    <property type="match status" value="1"/>
</dbReference>
<keyword evidence="8 9" id="KW-0472">Membrane</keyword>
<proteinExistence type="inferred from homology"/>
<evidence type="ECO:0000313" key="11">
    <source>
        <dbReference type="EMBL" id="CVI62597.1"/>
    </source>
</evidence>
<organism evidence="11 12">
    <name type="scientific">Agrobacterium deltaense NCPPB 1641</name>
    <dbReference type="NCBI Taxonomy" id="1183425"/>
    <lineage>
        <taxon>Bacteria</taxon>
        <taxon>Pseudomonadati</taxon>
        <taxon>Pseudomonadota</taxon>
        <taxon>Alphaproteobacteria</taxon>
        <taxon>Hyphomicrobiales</taxon>
        <taxon>Rhizobiaceae</taxon>
        <taxon>Rhizobium/Agrobacterium group</taxon>
        <taxon>Agrobacterium</taxon>
    </lineage>
</organism>
<dbReference type="Gene3D" id="1.10.3720.10">
    <property type="entry name" value="MetI-like"/>
    <property type="match status" value="1"/>
</dbReference>
<evidence type="ECO:0000256" key="7">
    <source>
        <dbReference type="ARBA" id="ARBA00022989"/>
    </source>
</evidence>
<keyword evidence="12" id="KW-1185">Reference proteome</keyword>
<evidence type="ECO:0000256" key="9">
    <source>
        <dbReference type="RuleBase" id="RU363032"/>
    </source>
</evidence>
<accession>A0A1S7U6X9</accession>
<evidence type="ECO:0000259" key="10">
    <source>
        <dbReference type="PROSITE" id="PS50928"/>
    </source>
</evidence>
<feature type="transmembrane region" description="Helical" evidence="9">
    <location>
        <begin position="148"/>
        <end position="170"/>
    </location>
</feature>
<keyword evidence="5 9" id="KW-0812">Transmembrane</keyword>